<accession>A0A7T3REN3</accession>
<feature type="transmembrane region" description="Helical" evidence="1">
    <location>
        <begin position="9"/>
        <end position="33"/>
    </location>
</feature>
<evidence type="ECO:0000313" key="3">
    <source>
        <dbReference type="Proteomes" id="UP000595224"/>
    </source>
</evidence>
<feature type="transmembrane region" description="Helical" evidence="1">
    <location>
        <begin position="119"/>
        <end position="147"/>
    </location>
</feature>
<dbReference type="KEGG" id="tper:IWA51_03680"/>
<gene>
    <name evidence="2" type="ORF">IWA51_03680</name>
</gene>
<keyword evidence="1" id="KW-0812">Transmembrane</keyword>
<feature type="transmembrane region" description="Helical" evidence="1">
    <location>
        <begin position="53"/>
        <end position="79"/>
    </location>
</feature>
<protein>
    <submittedName>
        <fullName evidence="2">Uncharacterized protein</fullName>
    </submittedName>
</protein>
<keyword evidence="1" id="KW-0472">Membrane</keyword>
<feature type="transmembrane region" description="Helical" evidence="1">
    <location>
        <begin position="91"/>
        <end position="113"/>
    </location>
</feature>
<dbReference type="Proteomes" id="UP000595224">
    <property type="component" value="Chromosome"/>
</dbReference>
<name>A0A7T3REN3_9SPIR</name>
<dbReference type="AlphaFoldDB" id="A0A7T3REN3"/>
<feature type="transmembrane region" description="Helical" evidence="1">
    <location>
        <begin position="245"/>
        <end position="263"/>
    </location>
</feature>
<reference evidence="2 3" key="1">
    <citation type="submission" date="2020-11" db="EMBL/GenBank/DDBJ databases">
        <title>Treponema Peruensis nv. sp., first commensal Treponema isolated from human feces.</title>
        <authorList>
            <person name="Belkhou C."/>
            <person name="Raes J."/>
        </authorList>
    </citation>
    <scope>NUCLEOTIDE SEQUENCE [LARGE SCALE GENOMIC DNA]</scope>
    <source>
        <strain evidence="2 3">RCC2812</strain>
    </source>
</reference>
<evidence type="ECO:0000313" key="2">
    <source>
        <dbReference type="EMBL" id="QQA01724.1"/>
    </source>
</evidence>
<feature type="transmembrane region" description="Helical" evidence="1">
    <location>
        <begin position="159"/>
        <end position="176"/>
    </location>
</feature>
<keyword evidence="1" id="KW-1133">Transmembrane helix</keyword>
<dbReference type="EMBL" id="CP064936">
    <property type="protein sequence ID" value="QQA01724.1"/>
    <property type="molecule type" value="Genomic_DNA"/>
</dbReference>
<sequence>MTIKTRNRLLIAFLILSSLTLITNALIVIWAAFSGGITPPEGVIRTISISLPAFKYSFHAVIASVFVLSLAAPVLSFIIFKRFEKTPSLEVFFFCGFLIGCLSECMRLLIPLFDLWKTYSIFIVAVGKIVICGRILAPLSLFFAAAFSGTDYRQDAERNFMILIIVAIVMGLLFPLDTGHTTSTCTVLWSFRTPFMLMKLVLMAATFSILAVESHVKNSPDHLKAAIGITILEAGYFMLCSADCYILAAAGTVLLVYGAYRYLTSIHNMYMWS</sequence>
<dbReference type="RefSeq" id="WP_198443277.1">
    <property type="nucleotide sequence ID" value="NZ_CBCSHE010000002.1"/>
</dbReference>
<keyword evidence="3" id="KW-1185">Reference proteome</keyword>
<feature type="transmembrane region" description="Helical" evidence="1">
    <location>
        <begin position="196"/>
        <end position="216"/>
    </location>
</feature>
<proteinExistence type="predicted"/>
<evidence type="ECO:0000256" key="1">
    <source>
        <dbReference type="SAM" id="Phobius"/>
    </source>
</evidence>
<organism evidence="2 3">
    <name type="scientific">Treponema peruense</name>
    <dbReference type="NCBI Taxonomy" id="2787628"/>
    <lineage>
        <taxon>Bacteria</taxon>
        <taxon>Pseudomonadati</taxon>
        <taxon>Spirochaetota</taxon>
        <taxon>Spirochaetia</taxon>
        <taxon>Spirochaetales</taxon>
        <taxon>Treponemataceae</taxon>
        <taxon>Treponema</taxon>
    </lineage>
</organism>